<protein>
    <submittedName>
        <fullName evidence="1">Uncharacterized protein</fullName>
    </submittedName>
</protein>
<dbReference type="InterPro" id="IPR054264">
    <property type="entry name" value="PBP2"/>
</dbReference>
<comment type="caution">
    <text evidence="1">The sequence shown here is derived from an EMBL/GenBank/DDBJ whole genome shotgun (WGS) entry which is preliminary data.</text>
</comment>
<gene>
    <name evidence="1" type="ORF">ENV17_08140</name>
</gene>
<sequence length="286" mass="31848">MVDLEELKRNLLDLVRRAGRVSADELLKWAGEQGLAPLTLYVLVEEVLSTGEVKERGGRRVIDEHFNIDIPSYLELARKEETREGESPPQLLLPLQRAVRAAPERREKTRTRRKARPAGGSLLRFLAAEEIEEHVAAAAQAQVEEDEKTSATSEVHESVTAAAEVHVEEATPTLPPPQHAEQQVVPPELADLLADEDITKAVRYLGRYWSVGRLRFLEDLEELGVKNPRKVLEELWKRGLIEIVEPGFGGAGVINATQALLQLVEKVHPARRSSLFEVFGGEKSSS</sequence>
<organism evidence="1">
    <name type="scientific">Thermofilum pendens</name>
    <dbReference type="NCBI Taxonomy" id="2269"/>
    <lineage>
        <taxon>Archaea</taxon>
        <taxon>Thermoproteota</taxon>
        <taxon>Thermoprotei</taxon>
        <taxon>Thermofilales</taxon>
        <taxon>Thermofilaceae</taxon>
        <taxon>Thermofilum</taxon>
    </lineage>
</organism>
<name>A0A7C4BAK4_THEPE</name>
<evidence type="ECO:0000313" key="1">
    <source>
        <dbReference type="EMBL" id="HGI44336.1"/>
    </source>
</evidence>
<proteinExistence type="predicted"/>
<reference evidence="1" key="1">
    <citation type="journal article" date="2020" name="mSystems">
        <title>Genome- and Community-Level Interaction Insights into Carbon Utilization and Element Cycling Functions of Hydrothermarchaeota in Hydrothermal Sediment.</title>
        <authorList>
            <person name="Zhou Z."/>
            <person name="Liu Y."/>
            <person name="Xu W."/>
            <person name="Pan J."/>
            <person name="Luo Z.H."/>
            <person name="Li M."/>
        </authorList>
    </citation>
    <scope>NUCLEOTIDE SEQUENCE [LARGE SCALE GENOMIC DNA]</scope>
    <source>
        <strain evidence="1">SpSt-735</strain>
    </source>
</reference>
<dbReference type="EMBL" id="DTFI01000235">
    <property type="protein sequence ID" value="HGI44336.1"/>
    <property type="molecule type" value="Genomic_DNA"/>
</dbReference>
<dbReference type="AlphaFoldDB" id="A0A7C4BAK4"/>
<accession>A0A7C4BAK4</accession>
<dbReference type="Pfam" id="PF22511">
    <property type="entry name" value="PBP2"/>
    <property type="match status" value="1"/>
</dbReference>